<evidence type="ECO:0000256" key="4">
    <source>
        <dbReference type="PROSITE-ProRule" id="PRU00175"/>
    </source>
</evidence>
<dbReference type="RefSeq" id="XP_016438440.2">
    <property type="nucleotide sequence ID" value="XM_016582954.2"/>
</dbReference>
<dbReference type="PANTHER" id="PTHR45931:SF3">
    <property type="entry name" value="RING ZINC FINGER-CONTAINING PROTEIN"/>
    <property type="match status" value="1"/>
</dbReference>
<sequence>MGLMSGVSGGMLIGLVVFSVLWVVRRESFSHKISSPGLFVGILCIAKRGFQFRSFDSLSHSASSQKEQRISIGSHGYKDEELGEKAREAKQRLDHKLRRTSKEERVNDVENGQVESNTLQKNSEMLRLKQNGIKTFSRVVKQWKDSEKYECTICLDQFKVGDNLMHLQCDHKFHSCCLVPWLENHAYCPCCRVEIVT</sequence>
<organism evidence="5 6">
    <name type="scientific">Nicotiana tabacum</name>
    <name type="common">Common tobacco</name>
    <dbReference type="NCBI Taxonomy" id="4097"/>
    <lineage>
        <taxon>Eukaryota</taxon>
        <taxon>Viridiplantae</taxon>
        <taxon>Streptophyta</taxon>
        <taxon>Embryophyta</taxon>
        <taxon>Tracheophyta</taxon>
        <taxon>Spermatophyta</taxon>
        <taxon>Magnoliopsida</taxon>
        <taxon>eudicotyledons</taxon>
        <taxon>Gunneridae</taxon>
        <taxon>Pentapetalae</taxon>
        <taxon>asterids</taxon>
        <taxon>lamiids</taxon>
        <taxon>Solanales</taxon>
        <taxon>Solanaceae</taxon>
        <taxon>Nicotianoideae</taxon>
        <taxon>Nicotianeae</taxon>
        <taxon>Nicotiana</taxon>
    </lineage>
</organism>
<evidence type="ECO:0000313" key="5">
    <source>
        <dbReference type="Proteomes" id="UP000790787"/>
    </source>
</evidence>
<reference evidence="6" key="2">
    <citation type="submission" date="2025-08" db="UniProtKB">
        <authorList>
            <consortium name="RefSeq"/>
        </authorList>
    </citation>
    <scope>IDENTIFICATION</scope>
    <source>
        <tissue evidence="6">Leaf</tissue>
    </source>
</reference>
<gene>
    <name evidence="6" type="primary">LOC107764393</name>
</gene>
<evidence type="ECO:0000313" key="6">
    <source>
        <dbReference type="RefSeq" id="XP_016438440.2"/>
    </source>
</evidence>
<evidence type="ECO:0000256" key="1">
    <source>
        <dbReference type="ARBA" id="ARBA00022723"/>
    </source>
</evidence>
<evidence type="ECO:0000256" key="3">
    <source>
        <dbReference type="ARBA" id="ARBA00022833"/>
    </source>
</evidence>
<keyword evidence="3" id="KW-0862">Zinc</keyword>
<dbReference type="InterPro" id="IPR051834">
    <property type="entry name" value="RING_finger_E3_ligase"/>
</dbReference>
<dbReference type="OMA" id="WNDIEND"/>
<dbReference type="SMART" id="SM00184">
    <property type="entry name" value="RING"/>
    <property type="match status" value="1"/>
</dbReference>
<evidence type="ECO:0000256" key="2">
    <source>
        <dbReference type="ARBA" id="ARBA00022771"/>
    </source>
</evidence>
<dbReference type="RefSeq" id="XP_016438440.1">
    <property type="nucleotide sequence ID" value="XM_016582954.1"/>
</dbReference>
<dbReference type="PROSITE" id="PS50089">
    <property type="entry name" value="ZF_RING_2"/>
    <property type="match status" value="1"/>
</dbReference>
<dbReference type="Proteomes" id="UP000790787">
    <property type="component" value="Chromosome 18"/>
</dbReference>
<keyword evidence="5" id="KW-1185">Reference proteome</keyword>
<dbReference type="GO" id="GO:0008270">
    <property type="term" value="F:zinc ion binding"/>
    <property type="evidence" value="ECO:0007669"/>
    <property type="project" value="UniProtKB-KW"/>
</dbReference>
<dbReference type="InterPro" id="IPR001841">
    <property type="entry name" value="Znf_RING"/>
</dbReference>
<dbReference type="Pfam" id="PF13639">
    <property type="entry name" value="zf-RING_2"/>
    <property type="match status" value="1"/>
</dbReference>
<dbReference type="GeneID" id="107764393"/>
<accession>A0A1S3XEZ9</accession>
<dbReference type="PANTHER" id="PTHR45931">
    <property type="entry name" value="SI:CH211-59O9.10"/>
    <property type="match status" value="1"/>
</dbReference>
<keyword evidence="2 4" id="KW-0863">Zinc-finger</keyword>
<dbReference type="STRING" id="4097.A0A1S3XEZ9"/>
<proteinExistence type="predicted"/>
<dbReference type="GO" id="GO:0061630">
    <property type="term" value="F:ubiquitin protein ligase activity"/>
    <property type="evidence" value="ECO:0000318"/>
    <property type="project" value="GO_Central"/>
</dbReference>
<dbReference type="CDD" id="cd16454">
    <property type="entry name" value="RING-H2_PA-TM-RING"/>
    <property type="match status" value="1"/>
</dbReference>
<dbReference type="PaxDb" id="4097-A0A1S3XEZ9"/>
<dbReference type="KEGG" id="nta:107764393"/>
<keyword evidence="1" id="KW-0479">Metal-binding</keyword>
<dbReference type="GO" id="GO:0006511">
    <property type="term" value="P:ubiquitin-dependent protein catabolic process"/>
    <property type="evidence" value="ECO:0000318"/>
    <property type="project" value="GO_Central"/>
</dbReference>
<reference evidence="5" key="1">
    <citation type="journal article" date="2014" name="Nat. Commun.">
        <title>The tobacco genome sequence and its comparison with those of tomato and potato.</title>
        <authorList>
            <person name="Sierro N."/>
            <person name="Battey J.N."/>
            <person name="Ouadi S."/>
            <person name="Bakaher N."/>
            <person name="Bovet L."/>
            <person name="Willig A."/>
            <person name="Goepfert S."/>
            <person name="Peitsch M.C."/>
            <person name="Ivanov N.V."/>
        </authorList>
    </citation>
    <scope>NUCLEOTIDE SEQUENCE [LARGE SCALE GENOMIC DNA]</scope>
</reference>
<dbReference type="InterPro" id="IPR013083">
    <property type="entry name" value="Znf_RING/FYVE/PHD"/>
</dbReference>
<dbReference type="Gene3D" id="3.30.40.10">
    <property type="entry name" value="Zinc/RING finger domain, C3HC4 (zinc finger)"/>
    <property type="match status" value="1"/>
</dbReference>
<name>A0A1S3XEZ9_TOBAC</name>
<dbReference type="AlphaFoldDB" id="A0A1S3XEZ9"/>
<dbReference type="OrthoDB" id="8062037at2759"/>
<dbReference type="SUPFAM" id="SSF57850">
    <property type="entry name" value="RING/U-box"/>
    <property type="match status" value="1"/>
</dbReference>
<protein>
    <submittedName>
        <fullName evidence="6">Uncharacterized protein LOC107764393</fullName>
    </submittedName>
</protein>